<evidence type="ECO:0000313" key="1">
    <source>
        <dbReference type="EMBL" id="CAD9522862.1"/>
    </source>
</evidence>
<organism evidence="1">
    <name type="scientific">Zooxanthella nutricula</name>
    <dbReference type="NCBI Taxonomy" id="1333877"/>
    <lineage>
        <taxon>Eukaryota</taxon>
        <taxon>Sar</taxon>
        <taxon>Alveolata</taxon>
        <taxon>Dinophyceae</taxon>
        <taxon>Peridiniales</taxon>
        <taxon>Peridiniales incertae sedis</taxon>
        <taxon>Zooxanthella</taxon>
    </lineage>
</organism>
<dbReference type="EMBL" id="HBGW01015748">
    <property type="protein sequence ID" value="CAD9522862.1"/>
    <property type="molecule type" value="Transcribed_RNA"/>
</dbReference>
<protein>
    <submittedName>
        <fullName evidence="1">Uncharacterized protein</fullName>
    </submittedName>
</protein>
<gene>
    <name evidence="1" type="ORF">BRAN1462_LOCUS10001</name>
</gene>
<accession>A0A7S2ILJ2</accession>
<name>A0A7S2ILJ2_9DINO</name>
<dbReference type="AlphaFoldDB" id="A0A7S2ILJ2"/>
<sequence>MTESTPSQLSAGLSDLTVACGGEAYFPPRSEVGNPGAKYQDVGFLNINWQGGMAHGADRGPTFAPCGDAREPAKFNDGKVDMYRMKYTSPLRMGGMTRKTDKQEGPMSVSYSGGRGKGVFFQWDGEARFAFSPTGEPFSIDVRKILNLPVVLGPGYDAKVTGAPDNGDPVRFGFEGATAGERSETRHRILRCVRGELDRELNATREEMAAAGLHCKGP</sequence>
<proteinExistence type="predicted"/>
<reference evidence="1" key="1">
    <citation type="submission" date="2021-01" db="EMBL/GenBank/DDBJ databases">
        <authorList>
            <person name="Corre E."/>
            <person name="Pelletier E."/>
            <person name="Niang G."/>
            <person name="Scheremetjew M."/>
            <person name="Finn R."/>
            <person name="Kale V."/>
            <person name="Holt S."/>
            <person name="Cochrane G."/>
            <person name="Meng A."/>
            <person name="Brown T."/>
            <person name="Cohen L."/>
        </authorList>
    </citation>
    <scope>NUCLEOTIDE SEQUENCE</scope>
    <source>
        <strain evidence="1">RCC3387</strain>
    </source>
</reference>